<dbReference type="RefSeq" id="YP_009200972.1">
    <property type="nucleotide sequence ID" value="NC_028827.1"/>
</dbReference>
<proteinExistence type="predicted"/>
<reference evidence="1 2" key="1">
    <citation type="submission" date="2015-06" db="EMBL/GenBank/DDBJ databases">
        <authorList>
            <person name="Johnson F."/>
            <person name="Tran D."/>
            <person name="Clark G.T."/>
            <person name="Lara A."/>
            <person name="Mehany M."/>
            <person name="Saenz O."/>
            <person name="Layton S.R."/>
            <person name="Bhuiyan S."/>
            <person name="Donegan-Quick R."/>
            <person name="Benjamin R.C."/>
            <person name="Hughes L.E."/>
            <person name="Bradley K.W."/>
            <person name="Asai D.J."/>
            <person name="Bowman C.A."/>
            <person name="Russell D.A."/>
            <person name="Pope W.H."/>
            <person name="Jacobs-Sera D."/>
            <person name="Hendrix R.W."/>
            <person name="Hatfull G.F."/>
        </authorList>
    </citation>
    <scope>NUCLEOTIDE SEQUENCE [LARGE SCALE GENOMIC DNA]</scope>
</reference>
<organism evidence="1 2">
    <name type="scientific">Streptomyces phage Lannister</name>
    <dbReference type="NCBI Taxonomy" id="1674927"/>
    <lineage>
        <taxon>Viruses</taxon>
        <taxon>Duplodnaviria</taxon>
        <taxon>Heunggongvirae</taxon>
        <taxon>Uroviricota</taxon>
        <taxon>Caudoviricetes</taxon>
        <taxon>Arquatrovirinae</taxon>
        <taxon>Likavirus</taxon>
        <taxon>Likavirus lannister</taxon>
    </lineage>
</organism>
<dbReference type="Proteomes" id="UP000201933">
    <property type="component" value="Segment"/>
</dbReference>
<sequence>MSTCSGDRPIDYEVDRGSIVVHLDYEGFSFHVTASEDYSPGTMCVVLDHQRRRGLVPVYEHEPEMLDDGRVRIYLTPHILDADVAVADEDLADTTLEVASA</sequence>
<gene>
    <name evidence="1" type="ORF">SEA_LANNISTER_32</name>
</gene>
<name>A0A0K1YA12_9CAUD</name>
<evidence type="ECO:0000313" key="2">
    <source>
        <dbReference type="Proteomes" id="UP000201933"/>
    </source>
</evidence>
<protein>
    <submittedName>
        <fullName evidence="1">Uncharacterized protein</fullName>
    </submittedName>
</protein>
<dbReference type="EMBL" id="KT184391">
    <property type="protein sequence ID" value="AKY03714.1"/>
    <property type="molecule type" value="Genomic_DNA"/>
</dbReference>
<dbReference type="GeneID" id="26628142"/>
<dbReference type="OrthoDB" id="27259at10239"/>
<dbReference type="KEGG" id="vg:26628142"/>
<keyword evidence="2" id="KW-1185">Reference proteome</keyword>
<evidence type="ECO:0000313" key="1">
    <source>
        <dbReference type="EMBL" id="AKY03714.1"/>
    </source>
</evidence>
<accession>A0A0K1YA12</accession>